<name>A0A9D4BEC4_DREPO</name>
<sequence length="100" mass="11806">MKAFEADAQARAARREARNKVAEEWKEKGNAEFRLGNFEKALEFYTKVRLEKQQSLNLGKQGLMHVNKSSQSEQASQDRHFQPYTGFSVRRYFFKMRKTI</sequence>
<dbReference type="Gene3D" id="1.25.40.10">
    <property type="entry name" value="Tetratricopeptide repeat domain"/>
    <property type="match status" value="1"/>
</dbReference>
<dbReference type="SUPFAM" id="SSF48452">
    <property type="entry name" value="TPR-like"/>
    <property type="match status" value="1"/>
</dbReference>
<dbReference type="InterPro" id="IPR011990">
    <property type="entry name" value="TPR-like_helical_dom_sf"/>
</dbReference>
<gene>
    <name evidence="1" type="ORF">DPMN_074787</name>
</gene>
<keyword evidence="2" id="KW-1185">Reference proteome</keyword>
<evidence type="ECO:0000313" key="1">
    <source>
        <dbReference type="EMBL" id="KAH3699825.1"/>
    </source>
</evidence>
<reference evidence="1" key="1">
    <citation type="journal article" date="2019" name="bioRxiv">
        <title>The Genome of the Zebra Mussel, Dreissena polymorpha: A Resource for Invasive Species Research.</title>
        <authorList>
            <person name="McCartney M.A."/>
            <person name="Auch B."/>
            <person name="Kono T."/>
            <person name="Mallez S."/>
            <person name="Zhang Y."/>
            <person name="Obille A."/>
            <person name="Becker A."/>
            <person name="Abrahante J.E."/>
            <person name="Garbe J."/>
            <person name="Badalamenti J.P."/>
            <person name="Herman A."/>
            <person name="Mangelson H."/>
            <person name="Liachko I."/>
            <person name="Sullivan S."/>
            <person name="Sone E.D."/>
            <person name="Koren S."/>
            <person name="Silverstein K.A.T."/>
            <person name="Beckman K.B."/>
            <person name="Gohl D.M."/>
        </authorList>
    </citation>
    <scope>NUCLEOTIDE SEQUENCE</scope>
    <source>
        <strain evidence="1">Duluth1</strain>
        <tissue evidence="1">Whole animal</tissue>
    </source>
</reference>
<accession>A0A9D4BEC4</accession>
<evidence type="ECO:0000313" key="2">
    <source>
        <dbReference type="Proteomes" id="UP000828390"/>
    </source>
</evidence>
<protein>
    <submittedName>
        <fullName evidence="1">Uncharacterized protein</fullName>
    </submittedName>
</protein>
<organism evidence="1 2">
    <name type="scientific">Dreissena polymorpha</name>
    <name type="common">Zebra mussel</name>
    <name type="synonym">Mytilus polymorpha</name>
    <dbReference type="NCBI Taxonomy" id="45954"/>
    <lineage>
        <taxon>Eukaryota</taxon>
        <taxon>Metazoa</taxon>
        <taxon>Spiralia</taxon>
        <taxon>Lophotrochozoa</taxon>
        <taxon>Mollusca</taxon>
        <taxon>Bivalvia</taxon>
        <taxon>Autobranchia</taxon>
        <taxon>Heteroconchia</taxon>
        <taxon>Euheterodonta</taxon>
        <taxon>Imparidentia</taxon>
        <taxon>Neoheterodontei</taxon>
        <taxon>Myida</taxon>
        <taxon>Dreissenoidea</taxon>
        <taxon>Dreissenidae</taxon>
        <taxon>Dreissena</taxon>
    </lineage>
</organism>
<dbReference type="Proteomes" id="UP000828390">
    <property type="component" value="Unassembled WGS sequence"/>
</dbReference>
<proteinExistence type="predicted"/>
<dbReference type="AlphaFoldDB" id="A0A9D4BEC4"/>
<dbReference type="EMBL" id="JAIWYP010000015">
    <property type="protein sequence ID" value="KAH3699825.1"/>
    <property type="molecule type" value="Genomic_DNA"/>
</dbReference>
<reference evidence="1" key="2">
    <citation type="submission" date="2020-11" db="EMBL/GenBank/DDBJ databases">
        <authorList>
            <person name="McCartney M.A."/>
            <person name="Auch B."/>
            <person name="Kono T."/>
            <person name="Mallez S."/>
            <person name="Becker A."/>
            <person name="Gohl D.M."/>
            <person name="Silverstein K.A.T."/>
            <person name="Koren S."/>
            <person name="Bechman K.B."/>
            <person name="Herman A."/>
            <person name="Abrahante J.E."/>
            <person name="Garbe J."/>
        </authorList>
    </citation>
    <scope>NUCLEOTIDE SEQUENCE</scope>
    <source>
        <strain evidence="1">Duluth1</strain>
        <tissue evidence="1">Whole animal</tissue>
    </source>
</reference>
<comment type="caution">
    <text evidence="1">The sequence shown here is derived from an EMBL/GenBank/DDBJ whole genome shotgun (WGS) entry which is preliminary data.</text>
</comment>